<dbReference type="InterPro" id="IPR050950">
    <property type="entry name" value="HTH-type_LysR_regulators"/>
</dbReference>
<keyword evidence="7" id="KW-1185">Reference proteome</keyword>
<name>A0A0J1CVQ1_9BURK</name>
<comment type="caution">
    <text evidence="6">The sequence shown here is derived from an EMBL/GenBank/DDBJ whole genome shotgun (WGS) entry which is preliminary data.</text>
</comment>
<dbReference type="InterPro" id="IPR036388">
    <property type="entry name" value="WH-like_DNA-bd_sf"/>
</dbReference>
<dbReference type="GO" id="GO:0003700">
    <property type="term" value="F:DNA-binding transcription factor activity"/>
    <property type="evidence" value="ECO:0007669"/>
    <property type="project" value="InterPro"/>
</dbReference>
<gene>
    <name evidence="6" type="ORF">EOS_19160</name>
</gene>
<dbReference type="EMBL" id="AEJF01000121">
    <property type="protein sequence ID" value="KLU24647.1"/>
    <property type="molecule type" value="Genomic_DNA"/>
</dbReference>
<evidence type="ECO:0000313" key="7">
    <source>
        <dbReference type="Proteomes" id="UP000035963"/>
    </source>
</evidence>
<dbReference type="Gene3D" id="3.40.190.290">
    <property type="match status" value="1"/>
</dbReference>
<dbReference type="Pfam" id="PF00126">
    <property type="entry name" value="HTH_1"/>
    <property type="match status" value="1"/>
</dbReference>
<dbReference type="InterPro" id="IPR005119">
    <property type="entry name" value="LysR_subst-bd"/>
</dbReference>
<evidence type="ECO:0000256" key="2">
    <source>
        <dbReference type="ARBA" id="ARBA00023015"/>
    </source>
</evidence>
<dbReference type="PANTHER" id="PTHR30419:SF8">
    <property type="entry name" value="NITROGEN ASSIMILATION TRANSCRIPTIONAL ACTIVATOR-RELATED"/>
    <property type="match status" value="1"/>
</dbReference>
<keyword evidence="2" id="KW-0805">Transcription regulation</keyword>
<accession>A0A0J1CVQ1</accession>
<dbReference type="Proteomes" id="UP000035963">
    <property type="component" value="Unassembled WGS sequence"/>
</dbReference>
<dbReference type="InterPro" id="IPR000847">
    <property type="entry name" value="LysR_HTH_N"/>
</dbReference>
<evidence type="ECO:0000256" key="3">
    <source>
        <dbReference type="ARBA" id="ARBA00023125"/>
    </source>
</evidence>
<dbReference type="GO" id="GO:0005829">
    <property type="term" value="C:cytosol"/>
    <property type="evidence" value="ECO:0007669"/>
    <property type="project" value="TreeGrafter"/>
</dbReference>
<dbReference type="Pfam" id="PF03466">
    <property type="entry name" value="LysR_substrate"/>
    <property type="match status" value="1"/>
</dbReference>
<organism evidence="6 7">
    <name type="scientific">Caballeronia mineralivorans PML1(12)</name>
    <dbReference type="NCBI Taxonomy" id="908627"/>
    <lineage>
        <taxon>Bacteria</taxon>
        <taxon>Pseudomonadati</taxon>
        <taxon>Pseudomonadota</taxon>
        <taxon>Betaproteobacteria</taxon>
        <taxon>Burkholderiales</taxon>
        <taxon>Burkholderiaceae</taxon>
        <taxon>Caballeronia</taxon>
    </lineage>
</organism>
<dbReference type="PANTHER" id="PTHR30419">
    <property type="entry name" value="HTH-TYPE TRANSCRIPTIONAL REGULATOR YBHD"/>
    <property type="match status" value="1"/>
</dbReference>
<keyword evidence="3" id="KW-0238">DNA-binding</keyword>
<protein>
    <submittedName>
        <fullName evidence="6">LysR family transcriptional regulator</fullName>
    </submittedName>
</protein>
<dbReference type="RefSeq" id="WP_047848255.1">
    <property type="nucleotide sequence ID" value="NZ_AEJF01000121.1"/>
</dbReference>
<dbReference type="PATRIC" id="fig|908627.4.peg.4287"/>
<dbReference type="AlphaFoldDB" id="A0A0J1CVQ1"/>
<dbReference type="GO" id="GO:0003677">
    <property type="term" value="F:DNA binding"/>
    <property type="evidence" value="ECO:0007669"/>
    <property type="project" value="UniProtKB-KW"/>
</dbReference>
<dbReference type="Gene3D" id="1.10.10.10">
    <property type="entry name" value="Winged helix-like DNA-binding domain superfamily/Winged helix DNA-binding domain"/>
    <property type="match status" value="1"/>
</dbReference>
<proteinExistence type="inferred from homology"/>
<dbReference type="PRINTS" id="PR00039">
    <property type="entry name" value="HTHLYSR"/>
</dbReference>
<reference evidence="6 7" key="1">
    <citation type="journal article" date="2015" name="Genome Announc.">
        <title>Draft Genome Sequence of Burkholderia sp. Strain PML1(12), an Ectomycorrhizosphere-Inhabiting Bacterium with Effective Mineral-Weathering Ability.</title>
        <authorList>
            <person name="Uroz S."/>
            <person name="Oger P."/>
        </authorList>
    </citation>
    <scope>NUCLEOTIDE SEQUENCE [LARGE SCALE GENOMIC DNA]</scope>
    <source>
        <strain evidence="7">PML1(12)</strain>
    </source>
</reference>
<comment type="similarity">
    <text evidence="1">Belongs to the LysR transcriptional regulatory family.</text>
</comment>
<dbReference type="SUPFAM" id="SSF53850">
    <property type="entry name" value="Periplasmic binding protein-like II"/>
    <property type="match status" value="1"/>
</dbReference>
<evidence type="ECO:0000313" key="6">
    <source>
        <dbReference type="EMBL" id="KLU24647.1"/>
    </source>
</evidence>
<dbReference type="OrthoDB" id="8437302at2"/>
<keyword evidence="4" id="KW-0804">Transcription</keyword>
<evidence type="ECO:0000256" key="1">
    <source>
        <dbReference type="ARBA" id="ARBA00009437"/>
    </source>
</evidence>
<evidence type="ECO:0000256" key="4">
    <source>
        <dbReference type="ARBA" id="ARBA00023163"/>
    </source>
</evidence>
<dbReference type="SUPFAM" id="SSF46785">
    <property type="entry name" value="Winged helix' DNA-binding domain"/>
    <property type="match status" value="1"/>
</dbReference>
<feature type="domain" description="HTH lysR-type" evidence="5">
    <location>
        <begin position="1"/>
        <end position="60"/>
    </location>
</feature>
<dbReference type="FunFam" id="1.10.10.10:FF:000001">
    <property type="entry name" value="LysR family transcriptional regulator"/>
    <property type="match status" value="1"/>
</dbReference>
<dbReference type="InterPro" id="IPR036390">
    <property type="entry name" value="WH_DNA-bd_sf"/>
</dbReference>
<dbReference type="PROSITE" id="PS50931">
    <property type="entry name" value="HTH_LYSR"/>
    <property type="match status" value="1"/>
</dbReference>
<sequence length="302" mass="33123">MTFSLQQLHAFTTIVESSSLGRAAEVLHVTQPALSRTIKRLEEQLGAPLFERHSKGMQLTAIGEALLPHATLLLHEADNTREEIDAIRGLAKGTIRVGAVASIATLVLPLAVSGVLARWPNLRVQIIEGVWDRLADSLLKQEIDLALSMAVPDTDEITAITDCCWEDMSYVVAALDHPLRAKADLCLADTLDQQWCVPPRGTGPFEHMQRVFAEHGLRMPEIAVETRSITVLKSLVTRAGFLSWMAAPMYDTESAAGVFDTLPIPGLVARRTLTAFRRRQGILPRPAVMLLEQLRQLTATAA</sequence>
<evidence type="ECO:0000259" key="5">
    <source>
        <dbReference type="PROSITE" id="PS50931"/>
    </source>
</evidence>